<dbReference type="OrthoDB" id="839869at2"/>
<protein>
    <recommendedName>
        <fullName evidence="4">Natural product</fullName>
    </recommendedName>
</protein>
<evidence type="ECO:0000313" key="2">
    <source>
        <dbReference type="EMBL" id="RZS94778.1"/>
    </source>
</evidence>
<feature type="chain" id="PRO_5020518479" description="Natural product" evidence="1">
    <location>
        <begin position="24"/>
        <end position="67"/>
    </location>
</feature>
<proteinExistence type="predicted"/>
<evidence type="ECO:0008006" key="4">
    <source>
        <dbReference type="Google" id="ProtNLM"/>
    </source>
</evidence>
<comment type="caution">
    <text evidence="2">The sequence shown here is derived from an EMBL/GenBank/DDBJ whole genome shotgun (WGS) entry which is preliminary data.</text>
</comment>
<gene>
    <name evidence="2" type="ORF">BC751_0287</name>
</gene>
<organism evidence="2 3">
    <name type="scientific">Cecembia calidifontis</name>
    <dbReference type="NCBI Taxonomy" id="1187080"/>
    <lineage>
        <taxon>Bacteria</taxon>
        <taxon>Pseudomonadati</taxon>
        <taxon>Bacteroidota</taxon>
        <taxon>Cytophagia</taxon>
        <taxon>Cytophagales</taxon>
        <taxon>Cyclobacteriaceae</taxon>
        <taxon>Cecembia</taxon>
    </lineage>
</organism>
<dbReference type="Proteomes" id="UP000292209">
    <property type="component" value="Unassembled WGS sequence"/>
</dbReference>
<name>A0A4Q7P5N4_9BACT</name>
<dbReference type="AlphaFoldDB" id="A0A4Q7P5N4"/>
<evidence type="ECO:0000256" key="1">
    <source>
        <dbReference type="SAM" id="SignalP"/>
    </source>
</evidence>
<dbReference type="RefSeq" id="WP_130273982.1">
    <property type="nucleotide sequence ID" value="NZ_SGXG01000001.1"/>
</dbReference>
<dbReference type="EMBL" id="SGXG01000001">
    <property type="protein sequence ID" value="RZS94778.1"/>
    <property type="molecule type" value="Genomic_DNA"/>
</dbReference>
<accession>A0A4Q7P5N4</accession>
<reference evidence="2 3" key="1">
    <citation type="submission" date="2019-02" db="EMBL/GenBank/DDBJ databases">
        <title>Genomic Encyclopedia of Archaeal and Bacterial Type Strains, Phase II (KMG-II): from individual species to whole genera.</title>
        <authorList>
            <person name="Goeker M."/>
        </authorList>
    </citation>
    <scope>NUCLEOTIDE SEQUENCE [LARGE SCALE GENOMIC DNA]</scope>
    <source>
        <strain evidence="2 3">DSM 21411</strain>
    </source>
</reference>
<feature type="signal peptide" evidence="1">
    <location>
        <begin position="1"/>
        <end position="23"/>
    </location>
</feature>
<keyword evidence="1" id="KW-0732">Signal</keyword>
<sequence>MKKLILMLTFIGSFGFFINSGIAQESVDPGDGNSAGGVCCMQTRSSCAHPSAGVFADSVWSSGQSTC</sequence>
<keyword evidence="3" id="KW-1185">Reference proteome</keyword>
<evidence type="ECO:0000313" key="3">
    <source>
        <dbReference type="Proteomes" id="UP000292209"/>
    </source>
</evidence>